<dbReference type="SUPFAM" id="SSF48576">
    <property type="entry name" value="Terpenoid synthases"/>
    <property type="match status" value="1"/>
</dbReference>
<evidence type="ECO:0000313" key="6">
    <source>
        <dbReference type="EMBL" id="KAJ3169371.1"/>
    </source>
</evidence>
<accession>A0AAD5XIJ0</accession>
<reference evidence="6" key="1">
    <citation type="submission" date="2020-05" db="EMBL/GenBank/DDBJ databases">
        <title>Phylogenomic resolution of chytrid fungi.</title>
        <authorList>
            <person name="Stajich J.E."/>
            <person name="Amses K."/>
            <person name="Simmons R."/>
            <person name="Seto K."/>
            <person name="Myers J."/>
            <person name="Bonds A."/>
            <person name="Quandt C.A."/>
            <person name="Barry K."/>
            <person name="Liu P."/>
            <person name="Grigoriev I."/>
            <person name="Longcore J.E."/>
            <person name="James T.Y."/>
        </authorList>
    </citation>
    <scope>NUCLEOTIDE SEQUENCE</scope>
    <source>
        <strain evidence="6">JEL0379</strain>
    </source>
</reference>
<dbReference type="InterPro" id="IPR034686">
    <property type="entry name" value="Terpene_cyclase-like_2"/>
</dbReference>
<evidence type="ECO:0000313" key="7">
    <source>
        <dbReference type="Proteomes" id="UP001212152"/>
    </source>
</evidence>
<comment type="cofactor">
    <cofactor evidence="1 4">
        <name>Mg(2+)</name>
        <dbReference type="ChEBI" id="CHEBI:18420"/>
    </cofactor>
</comment>
<comment type="similarity">
    <text evidence="2 4">Belongs to the terpene synthase family.</text>
</comment>
<dbReference type="PANTHER" id="PTHR35201:SF4">
    <property type="entry name" value="BETA-PINACENE SYNTHASE-RELATED"/>
    <property type="match status" value="1"/>
</dbReference>
<dbReference type="InterPro" id="IPR008949">
    <property type="entry name" value="Isoprenoid_synthase_dom_sf"/>
</dbReference>
<comment type="caution">
    <text evidence="6">The sequence shown here is derived from an EMBL/GenBank/DDBJ whole genome shotgun (WGS) entry which is preliminary data.</text>
</comment>
<dbReference type="EMBL" id="JADGJQ010000108">
    <property type="protein sequence ID" value="KAJ3169371.1"/>
    <property type="molecule type" value="Genomic_DNA"/>
</dbReference>
<dbReference type="Gene3D" id="1.10.600.10">
    <property type="entry name" value="Farnesyl Diphosphate Synthase"/>
    <property type="match status" value="1"/>
</dbReference>
<dbReference type="Proteomes" id="UP001212152">
    <property type="component" value="Unassembled WGS sequence"/>
</dbReference>
<name>A0AAD5XIJ0_9FUNG</name>
<evidence type="ECO:0000256" key="5">
    <source>
        <dbReference type="SAM" id="MobiDB-lite"/>
    </source>
</evidence>
<dbReference type="AlphaFoldDB" id="A0AAD5XIJ0"/>
<evidence type="ECO:0000256" key="2">
    <source>
        <dbReference type="ARBA" id="ARBA00006333"/>
    </source>
</evidence>
<keyword evidence="3 4" id="KW-0460">Magnesium</keyword>
<feature type="compositionally biased region" description="Basic and acidic residues" evidence="5">
    <location>
        <begin position="358"/>
        <end position="369"/>
    </location>
</feature>
<gene>
    <name evidence="6" type="ORF">HDU87_000646</name>
</gene>
<dbReference type="EC" id="4.2.3.-" evidence="4"/>
<sequence length="384" mass="43290">MPVPTAETPTATLNKPEQPAPVTTFVIPDLVKECRMELKCNPYYEEAREAAEAWFDSYKVHTGVRREEFYRAKFCLLGALSYPNADAERLRNCCDFINWLFAFDDLTDDGDLRKNLAGTKKVAEIMVRALEDPHNAKTDFAVGETLRDFWIRAIQTAGPGCQRRFIESTKLYLEAVYQQVVNRSENEIPDLKTFIALRRDTSAVKLVFALIEYACDLDLPDRVASDPIIISLGDCCNDILTWANDIYSYNLEQSWGETQNLIVVSMKDKNLSLQEGVDFVGELIRERIACFEADKARLPSFGSEEVDADVRTYVQGLEHWVSGVIAWSFQSKRYFGDEHLTIREKRIVTLMAKEPEAVTKQGKDVERETAAAAAAAAGPLSEAA</sequence>
<dbReference type="GO" id="GO:0008299">
    <property type="term" value="P:isoprenoid biosynthetic process"/>
    <property type="evidence" value="ECO:0007669"/>
    <property type="project" value="UniProtKB-ARBA"/>
</dbReference>
<evidence type="ECO:0000256" key="1">
    <source>
        <dbReference type="ARBA" id="ARBA00001946"/>
    </source>
</evidence>
<evidence type="ECO:0000256" key="4">
    <source>
        <dbReference type="RuleBase" id="RU366034"/>
    </source>
</evidence>
<keyword evidence="4" id="KW-0479">Metal-binding</keyword>
<dbReference type="SFLD" id="SFLDS00005">
    <property type="entry name" value="Isoprenoid_Synthase_Type_I"/>
    <property type="match status" value="1"/>
</dbReference>
<dbReference type="SFLD" id="SFLDG01020">
    <property type="entry name" value="Terpene_Cyclase_Like_2"/>
    <property type="match status" value="1"/>
</dbReference>
<dbReference type="PANTHER" id="PTHR35201">
    <property type="entry name" value="TERPENE SYNTHASE"/>
    <property type="match status" value="1"/>
</dbReference>
<keyword evidence="4" id="KW-0456">Lyase</keyword>
<evidence type="ECO:0000256" key="3">
    <source>
        <dbReference type="ARBA" id="ARBA00022842"/>
    </source>
</evidence>
<organism evidence="6 7">
    <name type="scientific">Geranomyces variabilis</name>
    <dbReference type="NCBI Taxonomy" id="109894"/>
    <lineage>
        <taxon>Eukaryota</taxon>
        <taxon>Fungi</taxon>
        <taxon>Fungi incertae sedis</taxon>
        <taxon>Chytridiomycota</taxon>
        <taxon>Chytridiomycota incertae sedis</taxon>
        <taxon>Chytridiomycetes</taxon>
        <taxon>Spizellomycetales</taxon>
        <taxon>Powellomycetaceae</taxon>
        <taxon>Geranomyces</taxon>
    </lineage>
</organism>
<proteinExistence type="inferred from homology"/>
<feature type="region of interest" description="Disordered" evidence="5">
    <location>
        <begin position="358"/>
        <end position="384"/>
    </location>
</feature>
<dbReference type="GO" id="GO:0046872">
    <property type="term" value="F:metal ion binding"/>
    <property type="evidence" value="ECO:0007669"/>
    <property type="project" value="UniProtKB-KW"/>
</dbReference>
<dbReference type="GO" id="GO:0010333">
    <property type="term" value="F:terpene synthase activity"/>
    <property type="evidence" value="ECO:0007669"/>
    <property type="project" value="InterPro"/>
</dbReference>
<dbReference type="Pfam" id="PF19086">
    <property type="entry name" value="Terpene_syn_C_2"/>
    <property type="match status" value="1"/>
</dbReference>
<keyword evidence="7" id="KW-1185">Reference proteome</keyword>
<protein>
    <recommendedName>
        <fullName evidence="4">Terpene synthase</fullName>
        <ecNumber evidence="4">4.2.3.-</ecNumber>
    </recommendedName>
</protein>